<dbReference type="Gene3D" id="3.30.460.20">
    <property type="entry name" value="CorA soluble domain-like"/>
    <property type="match status" value="1"/>
</dbReference>
<keyword evidence="5 12" id="KW-0812">Transmembrane</keyword>
<dbReference type="SUPFAM" id="SSF144083">
    <property type="entry name" value="Magnesium transport protein CorA, transmembrane region"/>
    <property type="match status" value="1"/>
</dbReference>
<organism evidence="13">
    <name type="scientific">Jonesiaceae bacterium BS-20</name>
    <dbReference type="NCBI Taxonomy" id="3120821"/>
    <lineage>
        <taxon>Bacteria</taxon>
        <taxon>Bacillati</taxon>
        <taxon>Actinomycetota</taxon>
        <taxon>Actinomycetes</taxon>
        <taxon>Micrococcales</taxon>
        <taxon>Jonesiaceae</taxon>
    </lineage>
</organism>
<dbReference type="Gene3D" id="1.20.58.340">
    <property type="entry name" value="Magnesium transport protein CorA, transmembrane region"/>
    <property type="match status" value="2"/>
</dbReference>
<dbReference type="PANTHER" id="PTHR46494">
    <property type="entry name" value="CORA FAMILY METAL ION TRANSPORTER (EUROFUNG)"/>
    <property type="match status" value="1"/>
</dbReference>
<keyword evidence="8" id="KW-0406">Ion transport</keyword>
<dbReference type="CDD" id="cd12830">
    <property type="entry name" value="MtCorA-like"/>
    <property type="match status" value="1"/>
</dbReference>
<evidence type="ECO:0000256" key="10">
    <source>
        <dbReference type="ARBA" id="ARBA00034269"/>
    </source>
</evidence>
<protein>
    <submittedName>
        <fullName evidence="13">Magnesium and cobalt transport protein CorA</fullName>
    </submittedName>
</protein>
<dbReference type="GO" id="GO:0015095">
    <property type="term" value="F:magnesium ion transmembrane transporter activity"/>
    <property type="evidence" value="ECO:0007669"/>
    <property type="project" value="TreeGrafter"/>
</dbReference>
<feature type="transmembrane region" description="Helical" evidence="12">
    <location>
        <begin position="344"/>
        <end position="364"/>
    </location>
</feature>
<dbReference type="FunFam" id="1.20.58.340:FF:000004">
    <property type="entry name" value="Magnesium transport protein CorA"/>
    <property type="match status" value="1"/>
</dbReference>
<keyword evidence="3" id="KW-0813">Transport</keyword>
<evidence type="ECO:0000256" key="11">
    <source>
        <dbReference type="ARBA" id="ARBA00045497"/>
    </source>
</evidence>
<evidence type="ECO:0000256" key="1">
    <source>
        <dbReference type="ARBA" id="ARBA00004651"/>
    </source>
</evidence>
<proteinExistence type="inferred from homology"/>
<dbReference type="Pfam" id="PF01544">
    <property type="entry name" value="CorA"/>
    <property type="match status" value="1"/>
</dbReference>
<evidence type="ECO:0000256" key="5">
    <source>
        <dbReference type="ARBA" id="ARBA00022692"/>
    </source>
</evidence>
<comment type="catalytic activity">
    <reaction evidence="10">
        <text>Mg(2+)(in) = Mg(2+)(out)</text>
        <dbReference type="Rhea" id="RHEA:29827"/>
        <dbReference type="ChEBI" id="CHEBI:18420"/>
    </reaction>
</comment>
<evidence type="ECO:0000256" key="7">
    <source>
        <dbReference type="ARBA" id="ARBA00022989"/>
    </source>
</evidence>
<evidence type="ECO:0000256" key="9">
    <source>
        <dbReference type="ARBA" id="ARBA00023136"/>
    </source>
</evidence>
<dbReference type="InterPro" id="IPR045863">
    <property type="entry name" value="CorA_TM1_TM2"/>
</dbReference>
<evidence type="ECO:0000256" key="3">
    <source>
        <dbReference type="ARBA" id="ARBA00022448"/>
    </source>
</evidence>
<dbReference type="InterPro" id="IPR002523">
    <property type="entry name" value="MgTranspt_CorA/ZnTranspt_ZntB"/>
</dbReference>
<evidence type="ECO:0000256" key="4">
    <source>
        <dbReference type="ARBA" id="ARBA00022475"/>
    </source>
</evidence>
<dbReference type="GO" id="GO:0015087">
    <property type="term" value="F:cobalt ion transmembrane transporter activity"/>
    <property type="evidence" value="ECO:0007669"/>
    <property type="project" value="TreeGrafter"/>
</dbReference>
<evidence type="ECO:0000256" key="6">
    <source>
        <dbReference type="ARBA" id="ARBA00022842"/>
    </source>
</evidence>
<evidence type="ECO:0000313" key="13">
    <source>
        <dbReference type="EMBL" id="XBH22379.1"/>
    </source>
</evidence>
<keyword evidence="6" id="KW-0460">Magnesium</keyword>
<dbReference type="PANTHER" id="PTHR46494:SF1">
    <property type="entry name" value="CORA FAMILY METAL ION TRANSPORTER (EUROFUNG)"/>
    <property type="match status" value="1"/>
</dbReference>
<evidence type="ECO:0000256" key="2">
    <source>
        <dbReference type="ARBA" id="ARBA00009765"/>
    </source>
</evidence>
<evidence type="ECO:0000256" key="8">
    <source>
        <dbReference type="ARBA" id="ARBA00023065"/>
    </source>
</evidence>
<keyword evidence="4" id="KW-1003">Cell membrane</keyword>
<evidence type="ECO:0000256" key="12">
    <source>
        <dbReference type="SAM" id="Phobius"/>
    </source>
</evidence>
<dbReference type="GO" id="GO:0050897">
    <property type="term" value="F:cobalt ion binding"/>
    <property type="evidence" value="ECO:0007669"/>
    <property type="project" value="TreeGrafter"/>
</dbReference>
<feature type="transmembrane region" description="Helical" evidence="12">
    <location>
        <begin position="313"/>
        <end position="332"/>
    </location>
</feature>
<dbReference type="AlphaFoldDB" id="A0AAU7DXD6"/>
<comment type="subcellular location">
    <subcellularLocation>
        <location evidence="1">Cell membrane</location>
        <topology evidence="1">Multi-pass membrane protein</topology>
    </subcellularLocation>
</comment>
<dbReference type="InterPro" id="IPR045861">
    <property type="entry name" value="CorA_cytoplasmic_dom"/>
</dbReference>
<sequence>MSSDSPRFSFGPSSLRASASLLALTRPGPKPPTASAPGQFRAALFVDTDQVSGTWRSTTEVQEHLKGHPHTFAVITLDCPNVEQLHELGQVFDLHPVLLEDATQVHQRPRFDRDGSSAAAVFKSARYIDQTESVIFEEIHVVALPQCVAVIRLAPTGEHAGHSAEVPAWFTGLTHPQAVFLAVGTMGVLYTVLDALVDDYFPVITGISEDVDEIELQVFSGDPTAPERIYRLSREVVAFQRAVVPLRDVVGDLIEAFEENSHAQHLSHYIKDVHNHLIRISERITDARELLAQILTVNSTLVGQRQNEDMKKISSWAAILFAPTLIGAIYGMNFKNMPELDWYYGYPMALGAMVLFGIGLYTVFKSLKWL</sequence>
<gene>
    <name evidence="13" type="ORF">V5R04_03920</name>
</gene>
<reference evidence="13" key="1">
    <citation type="submission" date="2024-02" db="EMBL/GenBank/DDBJ databases">
        <title>Tomenella chthoni gen. nov. sp. nov., a member of the family Jonesiaceae isolated from bat guano.</title>
        <authorList>
            <person name="Miller S.L."/>
            <person name="King J."/>
            <person name="Sankaranarayanan K."/>
            <person name="Lawson P.A."/>
        </authorList>
    </citation>
    <scope>NUCLEOTIDE SEQUENCE</scope>
    <source>
        <strain evidence="13">BS-20</strain>
    </source>
</reference>
<comment type="function">
    <text evidence="11">Mediates influx of magnesium ions. Alternates between open and closed states. Activated by low cytoplasmic Mg(2+) levels. Inactive when cytoplasmic Mg(2+) levels are high.</text>
</comment>
<dbReference type="GO" id="GO:0005886">
    <property type="term" value="C:plasma membrane"/>
    <property type="evidence" value="ECO:0007669"/>
    <property type="project" value="UniProtKB-SubCell"/>
</dbReference>
<name>A0AAU7DXD6_9MICO</name>
<accession>A0AAU7DXD6</accession>
<dbReference type="EMBL" id="CP146203">
    <property type="protein sequence ID" value="XBH22379.1"/>
    <property type="molecule type" value="Genomic_DNA"/>
</dbReference>
<comment type="similarity">
    <text evidence="2">Belongs to the CorA metal ion transporter (MIT) (TC 1.A.35) family.</text>
</comment>
<dbReference type="SUPFAM" id="SSF143865">
    <property type="entry name" value="CorA soluble domain-like"/>
    <property type="match status" value="1"/>
</dbReference>
<dbReference type="GO" id="GO:0000287">
    <property type="term" value="F:magnesium ion binding"/>
    <property type="evidence" value="ECO:0007669"/>
    <property type="project" value="TreeGrafter"/>
</dbReference>
<keyword evidence="9 12" id="KW-0472">Membrane</keyword>
<keyword evidence="7 12" id="KW-1133">Transmembrane helix</keyword>